<evidence type="ECO:0000256" key="3">
    <source>
        <dbReference type="ARBA" id="ARBA00022553"/>
    </source>
</evidence>
<dbReference type="InterPro" id="IPR003594">
    <property type="entry name" value="HATPase_dom"/>
</dbReference>
<dbReference type="InterPro" id="IPR001610">
    <property type="entry name" value="PAC"/>
</dbReference>
<dbReference type="Gene3D" id="1.10.287.130">
    <property type="match status" value="1"/>
</dbReference>
<dbReference type="GO" id="GO:0000155">
    <property type="term" value="F:phosphorelay sensor kinase activity"/>
    <property type="evidence" value="ECO:0007669"/>
    <property type="project" value="InterPro"/>
</dbReference>
<dbReference type="PANTHER" id="PTHR43065">
    <property type="entry name" value="SENSOR HISTIDINE KINASE"/>
    <property type="match status" value="1"/>
</dbReference>
<dbReference type="SMART" id="SM00448">
    <property type="entry name" value="REC"/>
    <property type="match status" value="1"/>
</dbReference>
<dbReference type="Gene3D" id="3.30.450.20">
    <property type="entry name" value="PAS domain"/>
    <property type="match status" value="3"/>
</dbReference>
<evidence type="ECO:0000256" key="1">
    <source>
        <dbReference type="ARBA" id="ARBA00000085"/>
    </source>
</evidence>
<comment type="catalytic activity">
    <reaction evidence="1">
        <text>ATP + protein L-histidine = ADP + protein N-phospho-L-histidine.</text>
        <dbReference type="EC" id="2.7.13.3"/>
    </reaction>
</comment>
<evidence type="ECO:0000256" key="5">
    <source>
        <dbReference type="SAM" id="Coils"/>
    </source>
</evidence>
<organism evidence="9 10">
    <name type="scientific">Sphingomonas jinjuensis</name>
    <dbReference type="NCBI Taxonomy" id="535907"/>
    <lineage>
        <taxon>Bacteria</taxon>
        <taxon>Pseudomonadati</taxon>
        <taxon>Pseudomonadota</taxon>
        <taxon>Alphaproteobacteria</taxon>
        <taxon>Sphingomonadales</taxon>
        <taxon>Sphingomonadaceae</taxon>
        <taxon>Sphingomonas</taxon>
    </lineage>
</organism>
<dbReference type="CDD" id="cd18161">
    <property type="entry name" value="REC_hyHK_blue-like"/>
    <property type="match status" value="1"/>
</dbReference>
<dbReference type="CDD" id="cd00082">
    <property type="entry name" value="HisKA"/>
    <property type="match status" value="1"/>
</dbReference>
<feature type="domain" description="Histidine kinase" evidence="6">
    <location>
        <begin position="482"/>
        <end position="706"/>
    </location>
</feature>
<dbReference type="PANTHER" id="PTHR43065:SF42">
    <property type="entry name" value="TWO-COMPONENT SENSOR PPRA"/>
    <property type="match status" value="1"/>
</dbReference>
<dbReference type="SMART" id="SM00086">
    <property type="entry name" value="PAC"/>
    <property type="match status" value="2"/>
</dbReference>
<dbReference type="InterPro" id="IPR036890">
    <property type="entry name" value="HATPase_C_sf"/>
</dbReference>
<keyword evidence="5" id="KW-0175">Coiled coil</keyword>
<evidence type="ECO:0000256" key="4">
    <source>
        <dbReference type="PROSITE-ProRule" id="PRU00169"/>
    </source>
</evidence>
<dbReference type="PROSITE" id="PS50110">
    <property type="entry name" value="RESPONSE_REGULATORY"/>
    <property type="match status" value="1"/>
</dbReference>
<dbReference type="NCBIfam" id="TIGR00229">
    <property type="entry name" value="sensory_box"/>
    <property type="match status" value="1"/>
</dbReference>
<protein>
    <recommendedName>
        <fullName evidence="2">histidine kinase</fullName>
        <ecNumber evidence="2">2.7.13.3</ecNumber>
    </recommendedName>
</protein>
<evidence type="ECO:0000259" key="6">
    <source>
        <dbReference type="PROSITE" id="PS50109"/>
    </source>
</evidence>
<feature type="domain" description="PAC" evidence="8">
    <location>
        <begin position="247"/>
        <end position="299"/>
    </location>
</feature>
<dbReference type="EC" id="2.7.13.3" evidence="2"/>
<name>A0A840FGF6_9SPHN</name>
<dbReference type="Gene3D" id="3.40.50.2300">
    <property type="match status" value="1"/>
</dbReference>
<dbReference type="InterPro" id="IPR013655">
    <property type="entry name" value="PAS_fold_3"/>
</dbReference>
<dbReference type="InterPro" id="IPR035965">
    <property type="entry name" value="PAS-like_dom_sf"/>
</dbReference>
<dbReference type="SMART" id="SM00387">
    <property type="entry name" value="HATPase_c"/>
    <property type="match status" value="1"/>
</dbReference>
<dbReference type="Gene3D" id="3.30.565.10">
    <property type="entry name" value="Histidine kinase-like ATPase, C-terminal domain"/>
    <property type="match status" value="1"/>
</dbReference>
<evidence type="ECO:0000259" key="7">
    <source>
        <dbReference type="PROSITE" id="PS50110"/>
    </source>
</evidence>
<sequence length="846" mass="91331">MVAATTIPAFLQHPASHVATEIAAYDWSRTALGPIEGWPVALRTTLATMLACPVPMFLAYGPDLQSFYNDAYRPILGYRAAIAMGMPFRTLWGSIWDEIAPMVDAALAGESPMVTDMRLDLGRGGAPEESYWSFSYSPAFDDAGAIAGMLCVTSETTARVLAERSRDEADERLQIALSAGNSIGVWDWDVQRDWVRSDRRFAELYGVDPARAATGAPIAAFFAGIHSDDIDRVRAEIDVAMTEGGTFRSEYRLVRCDGRVRWVTAQGRCVFDAHGRCVRFPGASFDITDEVERRERLRESEAVARETTERLQLALEAGAIIGTWFWDLPSNRFTVDEPFARFFGVSDEQRQAGLSLDRVVSMVHDDDRPGLVVAVNEAIARGGAYVHQYRVTRPDGGFVWLEAKGRVDRAADGTPLSFPGVLIDIGARHAIEVERDAALADLTALNDELENRVAERSAELMRAEEALRQSQKMEAVGQLTGGLAHDFNNLLAGISGAMELIDMRIGQGRVGEVGKYIAAAQSATKRAASLTHRLLAFSRRQTLAPRPTDVNALVVGMSELIERTVGPGIAVETIAQAGLWTALVDASQLENALLNLCINARDAMAAGGAITIATANRTFDADHARGLDLAAGDYLVLSVADTGDGMTPEVIAKAFDPFFTTKPLGQGTGLGLSMIYGFAQQSGGQVRIESAFGEGTTVSVYLPRHHGDAERDDAFGQPPTHHARSDERTVLVVEDEPTVRMLVTDLVADLGHSAIEAHDSAAGLRLLHSDARIDLLVTDVGLPGGMNGRQMADAGRADRPGLKVIFITGYAESSILDHGRLGAGMQVLTKPFAIEALADRIRTALA</sequence>
<dbReference type="InterPro" id="IPR000014">
    <property type="entry name" value="PAS"/>
</dbReference>
<dbReference type="InterPro" id="IPR003661">
    <property type="entry name" value="HisK_dim/P_dom"/>
</dbReference>
<evidence type="ECO:0000313" key="10">
    <source>
        <dbReference type="Proteomes" id="UP000529795"/>
    </source>
</evidence>
<dbReference type="RefSeq" id="WP_183981955.1">
    <property type="nucleotide sequence ID" value="NZ_JACIEV010000001.1"/>
</dbReference>
<accession>A0A840FGF6</accession>
<dbReference type="InterPro" id="IPR005467">
    <property type="entry name" value="His_kinase_dom"/>
</dbReference>
<gene>
    <name evidence="9" type="ORF">GGQ80_000301</name>
</gene>
<dbReference type="SUPFAM" id="SSF55785">
    <property type="entry name" value="PYP-like sensor domain (PAS domain)"/>
    <property type="match status" value="3"/>
</dbReference>
<dbReference type="InterPro" id="IPR000700">
    <property type="entry name" value="PAS-assoc_C"/>
</dbReference>
<dbReference type="SUPFAM" id="SSF55874">
    <property type="entry name" value="ATPase domain of HSP90 chaperone/DNA topoisomerase II/histidine kinase"/>
    <property type="match status" value="1"/>
</dbReference>
<dbReference type="EMBL" id="JACIEV010000001">
    <property type="protein sequence ID" value="MBB4152425.1"/>
    <property type="molecule type" value="Genomic_DNA"/>
</dbReference>
<dbReference type="Pfam" id="PF00512">
    <property type="entry name" value="HisKA"/>
    <property type="match status" value="1"/>
</dbReference>
<dbReference type="CDD" id="cd00130">
    <property type="entry name" value="PAS"/>
    <property type="match status" value="3"/>
</dbReference>
<dbReference type="Pfam" id="PF08447">
    <property type="entry name" value="PAS_3"/>
    <property type="match status" value="2"/>
</dbReference>
<keyword evidence="3 4" id="KW-0597">Phosphoprotein</keyword>
<dbReference type="InterPro" id="IPR001789">
    <property type="entry name" value="Sig_transdc_resp-reg_receiver"/>
</dbReference>
<dbReference type="PRINTS" id="PR00344">
    <property type="entry name" value="BCTRLSENSOR"/>
</dbReference>
<feature type="coiled-coil region" evidence="5">
    <location>
        <begin position="439"/>
        <end position="466"/>
    </location>
</feature>
<dbReference type="InterPro" id="IPR011006">
    <property type="entry name" value="CheY-like_superfamily"/>
</dbReference>
<dbReference type="InterPro" id="IPR013656">
    <property type="entry name" value="PAS_4"/>
</dbReference>
<dbReference type="SUPFAM" id="SSF52172">
    <property type="entry name" value="CheY-like"/>
    <property type="match status" value="1"/>
</dbReference>
<dbReference type="SMART" id="SM00388">
    <property type="entry name" value="HisKA"/>
    <property type="match status" value="1"/>
</dbReference>
<feature type="domain" description="Response regulatory" evidence="7">
    <location>
        <begin position="729"/>
        <end position="845"/>
    </location>
</feature>
<feature type="modified residue" description="4-aspartylphosphate" evidence="4">
    <location>
        <position position="779"/>
    </location>
</feature>
<dbReference type="Pfam" id="PF08448">
    <property type="entry name" value="PAS_4"/>
    <property type="match status" value="1"/>
</dbReference>
<dbReference type="AlphaFoldDB" id="A0A840FGF6"/>
<dbReference type="PROSITE" id="PS50113">
    <property type="entry name" value="PAC"/>
    <property type="match status" value="2"/>
</dbReference>
<dbReference type="PROSITE" id="PS50109">
    <property type="entry name" value="HIS_KIN"/>
    <property type="match status" value="1"/>
</dbReference>
<feature type="domain" description="PAC" evidence="8">
    <location>
        <begin position="385"/>
        <end position="437"/>
    </location>
</feature>
<evidence type="ECO:0000313" key="9">
    <source>
        <dbReference type="EMBL" id="MBB4152425.1"/>
    </source>
</evidence>
<dbReference type="Pfam" id="PF02518">
    <property type="entry name" value="HATPase_c"/>
    <property type="match status" value="1"/>
</dbReference>
<proteinExistence type="predicted"/>
<comment type="caution">
    <text evidence="9">The sequence shown here is derived from an EMBL/GenBank/DDBJ whole genome shotgun (WGS) entry which is preliminary data.</text>
</comment>
<reference evidence="9 10" key="1">
    <citation type="submission" date="2020-08" db="EMBL/GenBank/DDBJ databases">
        <title>Genomic Encyclopedia of Type Strains, Phase IV (KMG-IV): sequencing the most valuable type-strain genomes for metagenomic binning, comparative biology and taxonomic classification.</title>
        <authorList>
            <person name="Goeker M."/>
        </authorList>
    </citation>
    <scope>NUCLEOTIDE SEQUENCE [LARGE SCALE GENOMIC DNA]</scope>
    <source>
        <strain evidence="9 10">YC6723</strain>
    </source>
</reference>
<dbReference type="Gene3D" id="2.10.70.100">
    <property type="match status" value="1"/>
</dbReference>
<evidence type="ECO:0000259" key="8">
    <source>
        <dbReference type="PROSITE" id="PS50113"/>
    </source>
</evidence>
<dbReference type="InterPro" id="IPR004358">
    <property type="entry name" value="Sig_transdc_His_kin-like_C"/>
</dbReference>
<evidence type="ECO:0000256" key="2">
    <source>
        <dbReference type="ARBA" id="ARBA00012438"/>
    </source>
</evidence>
<dbReference type="Proteomes" id="UP000529795">
    <property type="component" value="Unassembled WGS sequence"/>
</dbReference>
<dbReference type="InterPro" id="IPR036097">
    <property type="entry name" value="HisK_dim/P_sf"/>
</dbReference>
<keyword evidence="10" id="KW-1185">Reference proteome</keyword>
<dbReference type="Pfam" id="PF00072">
    <property type="entry name" value="Response_reg"/>
    <property type="match status" value="1"/>
</dbReference>
<dbReference type="SUPFAM" id="SSF47384">
    <property type="entry name" value="Homodimeric domain of signal transducing histidine kinase"/>
    <property type="match status" value="1"/>
</dbReference>
<dbReference type="SMART" id="SM00091">
    <property type="entry name" value="PAS"/>
    <property type="match status" value="3"/>
</dbReference>